<reference evidence="3 4" key="1">
    <citation type="submission" date="2023-10" db="EMBL/GenBank/DDBJ databases">
        <title>179-bfca-hs.</title>
        <authorList>
            <person name="Miliotis G."/>
            <person name="Sengupta P."/>
            <person name="Hameed A."/>
            <person name="Chuvochina M."/>
            <person name="Mcdonagh F."/>
            <person name="Simpson A.C."/>
            <person name="Singh N.K."/>
            <person name="Rekha P.D."/>
            <person name="Raman K."/>
            <person name="Hugenholtz P."/>
            <person name="Venkateswaran K."/>
        </authorList>
    </citation>
    <scope>NUCLEOTIDE SEQUENCE [LARGE SCALE GENOMIC DNA]</scope>
    <source>
        <strain evidence="3 4">179-BFC-A-HS</strain>
    </source>
</reference>
<dbReference type="SUPFAM" id="SSF116734">
    <property type="entry name" value="DNA methylase specificity domain"/>
    <property type="match status" value="1"/>
</dbReference>
<keyword evidence="1" id="KW-0680">Restriction system</keyword>
<organism evidence="3 4">
    <name type="scientific">Tigheibacillus jepli</name>
    <dbReference type="NCBI Taxonomy" id="3035914"/>
    <lineage>
        <taxon>Bacteria</taxon>
        <taxon>Bacillati</taxon>
        <taxon>Bacillota</taxon>
        <taxon>Bacilli</taxon>
        <taxon>Bacillales</taxon>
        <taxon>Bacillaceae</taxon>
        <taxon>Tigheibacillus</taxon>
    </lineage>
</organism>
<dbReference type="Gene3D" id="3.90.220.20">
    <property type="entry name" value="DNA methylase specificity domains"/>
    <property type="match status" value="1"/>
</dbReference>
<sequence>MENGKGAIATDLVNHIGFGSTEFHVLRPSEKINKEWLYYLTKTKTFRKQAEENMTGSAGQKRVPKKFWKTTRLMSLIQIHWNNSLKLLEKCSPLKRFLLKA</sequence>
<evidence type="ECO:0000256" key="1">
    <source>
        <dbReference type="ARBA" id="ARBA00022747"/>
    </source>
</evidence>
<dbReference type="RefSeq" id="WP_320384438.1">
    <property type="nucleotide sequence ID" value="NZ_JAROCA020000001.1"/>
</dbReference>
<dbReference type="EMBL" id="JAROCA020000001">
    <property type="protein sequence ID" value="MDY0405173.1"/>
    <property type="molecule type" value="Genomic_DNA"/>
</dbReference>
<comment type="caution">
    <text evidence="3">The sequence shown here is derived from an EMBL/GenBank/DDBJ whole genome shotgun (WGS) entry which is preliminary data.</text>
</comment>
<keyword evidence="4" id="KW-1185">Reference proteome</keyword>
<keyword evidence="2" id="KW-0238">DNA-binding</keyword>
<proteinExistence type="predicted"/>
<evidence type="ECO:0000313" key="4">
    <source>
        <dbReference type="Proteomes" id="UP001228376"/>
    </source>
</evidence>
<dbReference type="Proteomes" id="UP001228376">
    <property type="component" value="Unassembled WGS sequence"/>
</dbReference>
<dbReference type="CDD" id="cd17260">
    <property type="entry name" value="RMtype1_S_EcoEI-TRD1-CR1_like"/>
    <property type="match status" value="1"/>
</dbReference>
<name>A0ABU5CI33_9BACI</name>
<protein>
    <submittedName>
        <fullName evidence="3">Uncharacterized protein</fullName>
    </submittedName>
</protein>
<gene>
    <name evidence="3" type="ORF">P5G51_006940</name>
</gene>
<dbReference type="InterPro" id="IPR044946">
    <property type="entry name" value="Restrct_endonuc_typeI_TRD_sf"/>
</dbReference>
<evidence type="ECO:0000256" key="2">
    <source>
        <dbReference type="ARBA" id="ARBA00023125"/>
    </source>
</evidence>
<accession>A0ABU5CI33</accession>
<evidence type="ECO:0000313" key="3">
    <source>
        <dbReference type="EMBL" id="MDY0405173.1"/>
    </source>
</evidence>